<comment type="caution">
    <text evidence="1">The sequence shown here is derived from an EMBL/GenBank/DDBJ whole genome shotgun (WGS) entry which is preliminary data.</text>
</comment>
<keyword evidence="2" id="KW-1185">Reference proteome</keyword>
<protein>
    <submittedName>
        <fullName evidence="1">Uncharacterized protein</fullName>
    </submittedName>
</protein>
<dbReference type="EMBL" id="JBAMIC010004070">
    <property type="protein sequence ID" value="KAK7087237.1"/>
    <property type="molecule type" value="Genomic_DNA"/>
</dbReference>
<accession>A0AAN9AI05</accession>
<evidence type="ECO:0000313" key="1">
    <source>
        <dbReference type="EMBL" id="KAK7087237.1"/>
    </source>
</evidence>
<dbReference type="AlphaFoldDB" id="A0AAN9AI05"/>
<gene>
    <name evidence="1" type="ORF">V1264_021312</name>
</gene>
<evidence type="ECO:0000313" key="2">
    <source>
        <dbReference type="Proteomes" id="UP001374579"/>
    </source>
</evidence>
<name>A0AAN9AI05_9CAEN</name>
<reference evidence="1 2" key="1">
    <citation type="submission" date="2024-02" db="EMBL/GenBank/DDBJ databases">
        <title>Chromosome-scale genome assembly of the rough periwinkle Littorina saxatilis.</title>
        <authorList>
            <person name="De Jode A."/>
            <person name="Faria R."/>
            <person name="Formenti G."/>
            <person name="Sims Y."/>
            <person name="Smith T.P."/>
            <person name="Tracey A."/>
            <person name="Wood J.M.D."/>
            <person name="Zagrodzka Z.B."/>
            <person name="Johannesson K."/>
            <person name="Butlin R.K."/>
            <person name="Leder E.H."/>
        </authorList>
    </citation>
    <scope>NUCLEOTIDE SEQUENCE [LARGE SCALE GENOMIC DNA]</scope>
    <source>
        <strain evidence="1">Snail1</strain>
        <tissue evidence="1">Muscle</tissue>
    </source>
</reference>
<sequence length="100" mass="11770">MRLISWWRVTYLVKGQTDKSESDRQAIYKELEKIYPLTKQNNAFHAILAIKPRLESCKQAIFWVQCKFRKVLFGGRQCIILASVGKIDSLYCFKRTLNII</sequence>
<organism evidence="1 2">
    <name type="scientific">Littorina saxatilis</name>
    <dbReference type="NCBI Taxonomy" id="31220"/>
    <lineage>
        <taxon>Eukaryota</taxon>
        <taxon>Metazoa</taxon>
        <taxon>Spiralia</taxon>
        <taxon>Lophotrochozoa</taxon>
        <taxon>Mollusca</taxon>
        <taxon>Gastropoda</taxon>
        <taxon>Caenogastropoda</taxon>
        <taxon>Littorinimorpha</taxon>
        <taxon>Littorinoidea</taxon>
        <taxon>Littorinidae</taxon>
        <taxon>Littorina</taxon>
    </lineage>
</organism>
<proteinExistence type="predicted"/>
<dbReference type="Proteomes" id="UP001374579">
    <property type="component" value="Unassembled WGS sequence"/>
</dbReference>